<reference evidence="2 3" key="1">
    <citation type="journal article" date="2018" name="Sci. Rep.">
        <title>Genomic signatures of local adaptation to the degree of environmental predictability in rotifers.</title>
        <authorList>
            <person name="Franch-Gras L."/>
            <person name="Hahn C."/>
            <person name="Garcia-Roger E.M."/>
            <person name="Carmona M.J."/>
            <person name="Serra M."/>
            <person name="Gomez A."/>
        </authorList>
    </citation>
    <scope>NUCLEOTIDE SEQUENCE [LARGE SCALE GENOMIC DNA]</scope>
    <source>
        <strain evidence="2">HYR1</strain>
    </source>
</reference>
<feature type="compositionally biased region" description="Basic and acidic residues" evidence="1">
    <location>
        <begin position="359"/>
        <end position="368"/>
    </location>
</feature>
<accession>A0A3M7T124</accession>
<sequence>MIILGDVDIGCPNSPKRKSYFCEDHQHIDPLVKFKYGNTTFECSLSQIKPSRRKLSKENLNIYDNFLSKNDQVMYLVDYSDKSPFWATKKQIPNSILTSFLRDVHTYNNSCKTLKTFALPCEKYQELEIFGSETLVQSTCFLIDVYENIEQKPIYIGYDDGCHLKKFIDSSEKIKLETARLVELRNKIIIIDRFHYKGHKKANEYCKTKCNPNNYVEIKDANTSIVEQSSPLLDFDFDFDLLTYVQFWLNNKSSTLNGETSFDAHLMAEPQRINSWAVDPTPAPVINVYPRVVVQLDSENIFRSLNLGRGRTLQRSAIELRKHDAAPEEERKRKGRSEEEESKRKGRGKELVRKKRGRGKEEERKRKR</sequence>
<feature type="region of interest" description="Disordered" evidence="1">
    <location>
        <begin position="318"/>
        <end position="368"/>
    </location>
</feature>
<comment type="caution">
    <text evidence="2">The sequence shown here is derived from an EMBL/GenBank/DDBJ whole genome shotgun (WGS) entry which is preliminary data.</text>
</comment>
<evidence type="ECO:0000256" key="1">
    <source>
        <dbReference type="SAM" id="MobiDB-lite"/>
    </source>
</evidence>
<dbReference type="AlphaFoldDB" id="A0A3M7T124"/>
<dbReference type="EMBL" id="REGN01000470">
    <property type="protein sequence ID" value="RNA41726.1"/>
    <property type="molecule type" value="Genomic_DNA"/>
</dbReference>
<evidence type="ECO:0000313" key="2">
    <source>
        <dbReference type="EMBL" id="RNA41726.1"/>
    </source>
</evidence>
<dbReference type="OrthoDB" id="10055434at2759"/>
<proteinExistence type="predicted"/>
<protein>
    <submittedName>
        <fullName evidence="2">Uncharacterized protein</fullName>
    </submittedName>
</protein>
<feature type="compositionally biased region" description="Basic residues" evidence="1">
    <location>
        <begin position="344"/>
        <end position="358"/>
    </location>
</feature>
<keyword evidence="3" id="KW-1185">Reference proteome</keyword>
<feature type="compositionally biased region" description="Basic and acidic residues" evidence="1">
    <location>
        <begin position="318"/>
        <end position="332"/>
    </location>
</feature>
<evidence type="ECO:0000313" key="3">
    <source>
        <dbReference type="Proteomes" id="UP000276133"/>
    </source>
</evidence>
<gene>
    <name evidence="2" type="ORF">BpHYR1_044154</name>
</gene>
<organism evidence="2 3">
    <name type="scientific">Brachionus plicatilis</name>
    <name type="common">Marine rotifer</name>
    <name type="synonym">Brachionus muelleri</name>
    <dbReference type="NCBI Taxonomy" id="10195"/>
    <lineage>
        <taxon>Eukaryota</taxon>
        <taxon>Metazoa</taxon>
        <taxon>Spiralia</taxon>
        <taxon>Gnathifera</taxon>
        <taxon>Rotifera</taxon>
        <taxon>Eurotatoria</taxon>
        <taxon>Monogononta</taxon>
        <taxon>Pseudotrocha</taxon>
        <taxon>Ploima</taxon>
        <taxon>Brachionidae</taxon>
        <taxon>Brachionus</taxon>
    </lineage>
</organism>
<dbReference type="Proteomes" id="UP000276133">
    <property type="component" value="Unassembled WGS sequence"/>
</dbReference>
<name>A0A3M7T124_BRAPC</name>